<dbReference type="PANTHER" id="PTHR34427">
    <property type="entry name" value="DUF4283 DOMAIN PROTEIN"/>
    <property type="match status" value="1"/>
</dbReference>
<reference evidence="2" key="1">
    <citation type="journal article" date="2017" name="Nature">
        <title>The sunflower genome provides insights into oil metabolism, flowering and Asterid evolution.</title>
        <authorList>
            <person name="Badouin H."/>
            <person name="Gouzy J."/>
            <person name="Grassa C.J."/>
            <person name="Murat F."/>
            <person name="Staton S.E."/>
            <person name="Cottret L."/>
            <person name="Lelandais-Briere C."/>
            <person name="Owens G.L."/>
            <person name="Carrere S."/>
            <person name="Mayjonade B."/>
            <person name="Legrand L."/>
            <person name="Gill N."/>
            <person name="Kane N.C."/>
            <person name="Bowers J.E."/>
            <person name="Hubner S."/>
            <person name="Bellec A."/>
            <person name="Berard A."/>
            <person name="Berges H."/>
            <person name="Blanchet N."/>
            <person name="Boniface M.C."/>
            <person name="Brunel D."/>
            <person name="Catrice O."/>
            <person name="Chaidir N."/>
            <person name="Claudel C."/>
            <person name="Donnadieu C."/>
            <person name="Faraut T."/>
            <person name="Fievet G."/>
            <person name="Helmstetter N."/>
            <person name="King M."/>
            <person name="Knapp S.J."/>
            <person name="Lai Z."/>
            <person name="Le Paslier M.C."/>
            <person name="Lippi Y."/>
            <person name="Lorenzon L."/>
            <person name="Mandel J.R."/>
            <person name="Marage G."/>
            <person name="Marchand G."/>
            <person name="Marquand E."/>
            <person name="Bret-Mestries E."/>
            <person name="Morien E."/>
            <person name="Nambeesan S."/>
            <person name="Nguyen T."/>
            <person name="Pegot-Espagnet P."/>
            <person name="Pouilly N."/>
            <person name="Raftis F."/>
            <person name="Sallet E."/>
            <person name="Schiex T."/>
            <person name="Thomas J."/>
            <person name="Vandecasteele C."/>
            <person name="Vares D."/>
            <person name="Vear F."/>
            <person name="Vautrin S."/>
            <person name="Crespi M."/>
            <person name="Mangin B."/>
            <person name="Burke J.M."/>
            <person name="Salse J."/>
            <person name="Munos S."/>
            <person name="Vincourt P."/>
            <person name="Rieseberg L.H."/>
            <person name="Langlade N.B."/>
        </authorList>
    </citation>
    <scope>NUCLEOTIDE SEQUENCE</scope>
    <source>
        <tissue evidence="2">Leaves</tissue>
    </source>
</reference>
<gene>
    <name evidence="2" type="ORF">HanXRQr2_Chr03g0125771</name>
</gene>
<feature type="region of interest" description="Disordered" evidence="1">
    <location>
        <begin position="132"/>
        <end position="151"/>
    </location>
</feature>
<comment type="caution">
    <text evidence="2">The sequence shown here is derived from an EMBL/GenBank/DDBJ whole genome shotgun (WGS) entry which is preliminary data.</text>
</comment>
<evidence type="ECO:0000256" key="1">
    <source>
        <dbReference type="SAM" id="MobiDB-lite"/>
    </source>
</evidence>
<dbReference type="Gramene" id="mRNA:HanXRQr2_Chr03g0125771">
    <property type="protein sequence ID" value="mRNA:HanXRQr2_Chr03g0125771"/>
    <property type="gene ID" value="HanXRQr2_Chr03g0125771"/>
</dbReference>
<proteinExistence type="predicted"/>
<evidence type="ECO:0000313" key="3">
    <source>
        <dbReference type="Proteomes" id="UP000215914"/>
    </source>
</evidence>
<name>A0A9K3JHF9_HELAN</name>
<dbReference type="PANTHER" id="PTHR34427:SF5">
    <property type="entry name" value="DUF4283 DOMAIN-CONTAINING PROTEIN"/>
    <property type="match status" value="1"/>
</dbReference>
<dbReference type="AlphaFoldDB" id="A0A9K3JHF9"/>
<accession>A0A9K3JHF9</accession>
<dbReference type="EMBL" id="MNCJ02000318">
    <property type="protein sequence ID" value="KAF5815681.1"/>
    <property type="molecule type" value="Genomic_DNA"/>
</dbReference>
<dbReference type="Proteomes" id="UP000215914">
    <property type="component" value="Unassembled WGS sequence"/>
</dbReference>
<sequence>MVSFESMEEAESFLQNNKLWGPWFSNLDLWEGQILAVERIAWIRVQGLPLHLADSEILRKIGEAYGKILYVPKDVGEESDLSFNRVAVLAGNDARIKEFLCLRWKDKSFRVWVMEEDEVWVPDCLSRSKVDLGSSEAEKESSPEEEKEISGLNSHVKEVEQVDEAMGDVPISDNVGKETHDTFFGVGDEDVNSSAAVSPMFVCQSSKANQIKVGGPRLFKSRKGKKSVSPVGSSLELRPKKRSRAHMEKRDLFGLDDLISKGPYPFQKVTPVEVPFADVCTASDGGASLDLNRRASCSHGQPAYWSMKWRLL</sequence>
<evidence type="ECO:0000313" key="2">
    <source>
        <dbReference type="EMBL" id="KAF5815681.1"/>
    </source>
</evidence>
<protein>
    <recommendedName>
        <fullName evidence="4">Nucleotide-binding alpha-beta plait domain-containing protein</fullName>
    </recommendedName>
</protein>
<keyword evidence="3" id="KW-1185">Reference proteome</keyword>
<feature type="compositionally biased region" description="Basic and acidic residues" evidence="1">
    <location>
        <begin position="132"/>
        <end position="144"/>
    </location>
</feature>
<evidence type="ECO:0008006" key="4">
    <source>
        <dbReference type="Google" id="ProtNLM"/>
    </source>
</evidence>
<feature type="region of interest" description="Disordered" evidence="1">
    <location>
        <begin position="221"/>
        <end position="243"/>
    </location>
</feature>
<reference evidence="2" key="2">
    <citation type="submission" date="2020-06" db="EMBL/GenBank/DDBJ databases">
        <title>Helianthus annuus Genome sequencing and assembly Release 2.</title>
        <authorList>
            <person name="Gouzy J."/>
            <person name="Langlade N."/>
            <person name="Munos S."/>
        </authorList>
    </citation>
    <scope>NUCLEOTIDE SEQUENCE</scope>
    <source>
        <tissue evidence="2">Leaves</tissue>
    </source>
</reference>
<organism evidence="2 3">
    <name type="scientific">Helianthus annuus</name>
    <name type="common">Common sunflower</name>
    <dbReference type="NCBI Taxonomy" id="4232"/>
    <lineage>
        <taxon>Eukaryota</taxon>
        <taxon>Viridiplantae</taxon>
        <taxon>Streptophyta</taxon>
        <taxon>Embryophyta</taxon>
        <taxon>Tracheophyta</taxon>
        <taxon>Spermatophyta</taxon>
        <taxon>Magnoliopsida</taxon>
        <taxon>eudicotyledons</taxon>
        <taxon>Gunneridae</taxon>
        <taxon>Pentapetalae</taxon>
        <taxon>asterids</taxon>
        <taxon>campanulids</taxon>
        <taxon>Asterales</taxon>
        <taxon>Asteraceae</taxon>
        <taxon>Asteroideae</taxon>
        <taxon>Heliantheae alliance</taxon>
        <taxon>Heliantheae</taxon>
        <taxon>Helianthus</taxon>
    </lineage>
</organism>